<evidence type="ECO:0000256" key="1">
    <source>
        <dbReference type="SAM" id="MobiDB-lite"/>
    </source>
</evidence>
<reference evidence="2 3" key="1">
    <citation type="submission" date="2018-09" db="EMBL/GenBank/DDBJ databases">
        <title>Isolation, diversity and antifungal activity of actinobacteria from wheat.</title>
        <authorList>
            <person name="Han C."/>
        </authorList>
    </citation>
    <scope>NUCLEOTIDE SEQUENCE [LARGE SCALE GENOMIC DNA]</scope>
    <source>
        <strain evidence="2 3">NEAU-YY265</strain>
    </source>
</reference>
<protein>
    <submittedName>
        <fullName evidence="2">Uncharacterized protein</fullName>
    </submittedName>
</protein>
<name>A0A418KX40_9ACTN</name>
<evidence type="ECO:0000313" key="3">
    <source>
        <dbReference type="Proteomes" id="UP000284057"/>
    </source>
</evidence>
<keyword evidence="3" id="KW-1185">Reference proteome</keyword>
<gene>
    <name evidence="2" type="ORF">DY240_01190</name>
</gene>
<sequence>MQEVGARLLEDAPEGWARIEVQVTAAGERAGISMVVTMRDGTVIPVRMAVPQTVAAIMQLRTEVYQEDIGTWYNAAIVIDEDQRMQIQYDYDNPPFGPYDLNAANIGHQIAEVFDDLIEDHKVLPRLPWNLPDWHPASITDPARLGGAVESVMVAAAPPGWRRLHVRYEAAADVIVTTFSITMSDGTVLQRQALPGLGTDVIEASRRAYYQRENRVWFRATFDLEDGADLRVDYEDREPFGGVYDPEGWGDGEADPELLRRDYEMFPVPLGQLPYWHPAKVRDFALDGDLLDQLRAAMLTASPEPWYRLILEVRAVADVIKTRLVTKIDRWGDEVTVAELDDNGIALVKAIRDDAYQTRPARGAWHGARFALANSRMIAATLDYETAPSLDFPESPGQDDVGEDATTPTPVDPDLLRRDQEMYPPQPNP</sequence>
<dbReference type="EMBL" id="QUAL01000012">
    <property type="protein sequence ID" value="RIQ36976.1"/>
    <property type="molecule type" value="Genomic_DNA"/>
</dbReference>
<feature type="region of interest" description="Disordered" evidence="1">
    <location>
        <begin position="388"/>
        <end position="429"/>
    </location>
</feature>
<proteinExistence type="predicted"/>
<comment type="caution">
    <text evidence="2">The sequence shown here is derived from an EMBL/GenBank/DDBJ whole genome shotgun (WGS) entry which is preliminary data.</text>
</comment>
<dbReference type="Proteomes" id="UP000284057">
    <property type="component" value="Unassembled WGS sequence"/>
</dbReference>
<dbReference type="InterPro" id="IPR036170">
    <property type="entry name" value="YezG-like_sf"/>
</dbReference>
<evidence type="ECO:0000313" key="2">
    <source>
        <dbReference type="EMBL" id="RIQ36976.1"/>
    </source>
</evidence>
<dbReference type="SUPFAM" id="SSF160424">
    <property type="entry name" value="BH3703-like"/>
    <property type="match status" value="1"/>
</dbReference>
<accession>A0A418KX40</accession>
<dbReference type="AlphaFoldDB" id="A0A418KX40"/>
<organism evidence="2 3">
    <name type="scientific">Jiangella rhizosphaerae</name>
    <dbReference type="NCBI Taxonomy" id="2293569"/>
    <lineage>
        <taxon>Bacteria</taxon>
        <taxon>Bacillati</taxon>
        <taxon>Actinomycetota</taxon>
        <taxon>Actinomycetes</taxon>
        <taxon>Jiangellales</taxon>
        <taxon>Jiangellaceae</taxon>
        <taxon>Jiangella</taxon>
    </lineage>
</organism>